<dbReference type="GO" id="GO:0043409">
    <property type="term" value="P:negative regulation of MAPK cascade"/>
    <property type="evidence" value="ECO:0007669"/>
    <property type="project" value="TreeGrafter"/>
</dbReference>
<dbReference type="InterPro" id="IPR020405">
    <property type="entry name" value="Atypical_DUSP_subfamA"/>
</dbReference>
<evidence type="ECO:0000259" key="19">
    <source>
        <dbReference type="PROSITE" id="PS50056"/>
    </source>
</evidence>
<evidence type="ECO:0000256" key="4">
    <source>
        <dbReference type="ARBA" id="ARBA00008601"/>
    </source>
</evidence>
<feature type="compositionally biased region" description="Low complexity" evidence="17">
    <location>
        <begin position="10"/>
        <end position="26"/>
    </location>
</feature>
<dbReference type="Proteomes" id="UP000438429">
    <property type="component" value="Unassembled WGS sequence"/>
</dbReference>
<evidence type="ECO:0000313" key="21">
    <source>
        <dbReference type="EMBL" id="KAF0033489.1"/>
    </source>
</evidence>
<keyword evidence="10" id="KW-0333">Golgi apparatus</keyword>
<feature type="domain" description="BAG" evidence="20">
    <location>
        <begin position="32"/>
        <end position="90"/>
    </location>
</feature>
<dbReference type="GO" id="GO:0005634">
    <property type="term" value="C:nucleus"/>
    <property type="evidence" value="ECO:0007669"/>
    <property type="project" value="UniProtKB-SubCell"/>
</dbReference>
<dbReference type="GO" id="GO:0005794">
    <property type="term" value="C:Golgi apparatus"/>
    <property type="evidence" value="ECO:0007669"/>
    <property type="project" value="UniProtKB-SubCell"/>
</dbReference>
<evidence type="ECO:0000256" key="1">
    <source>
        <dbReference type="ARBA" id="ARBA00004123"/>
    </source>
</evidence>
<dbReference type="SMART" id="SM00195">
    <property type="entry name" value="DSPc"/>
    <property type="match status" value="1"/>
</dbReference>
<comment type="subunit">
    <text evidence="12">Interacts with HSF4.</text>
</comment>
<dbReference type="GO" id="GO:0004725">
    <property type="term" value="F:protein tyrosine phosphatase activity"/>
    <property type="evidence" value="ECO:0007669"/>
    <property type="project" value="UniProtKB-EC"/>
</dbReference>
<feature type="domain" description="Tyrosine specific protein phosphatases" evidence="19">
    <location>
        <begin position="174"/>
        <end position="231"/>
    </location>
</feature>
<evidence type="ECO:0000256" key="9">
    <source>
        <dbReference type="ARBA" id="ARBA00022912"/>
    </source>
</evidence>
<dbReference type="Pfam" id="PF00782">
    <property type="entry name" value="DSPc"/>
    <property type="match status" value="1"/>
</dbReference>
<dbReference type="PANTHER" id="PTHR45682">
    <property type="entry name" value="AGAP008228-PA"/>
    <property type="match status" value="1"/>
</dbReference>
<dbReference type="InterPro" id="IPR029021">
    <property type="entry name" value="Prot-tyrosine_phosphatase-like"/>
</dbReference>
<dbReference type="SUPFAM" id="SSF63491">
    <property type="entry name" value="BAG domain"/>
    <property type="match status" value="1"/>
</dbReference>
<dbReference type="EC" id="3.1.3.16" evidence="6"/>
<comment type="subcellular location">
    <subcellularLocation>
        <location evidence="2">Cytoplasm</location>
    </subcellularLocation>
    <subcellularLocation>
        <location evidence="3">Golgi apparatus</location>
    </subcellularLocation>
    <subcellularLocation>
        <location evidence="1">Nucleus</location>
    </subcellularLocation>
</comment>
<evidence type="ECO:0000256" key="16">
    <source>
        <dbReference type="PIRSR" id="PIRSR620405-1"/>
    </source>
</evidence>
<dbReference type="GO" id="GO:0051087">
    <property type="term" value="F:protein-folding chaperone binding"/>
    <property type="evidence" value="ECO:0007669"/>
    <property type="project" value="InterPro"/>
</dbReference>
<evidence type="ECO:0000256" key="5">
    <source>
        <dbReference type="ARBA" id="ARBA00013064"/>
    </source>
</evidence>
<evidence type="ECO:0000256" key="17">
    <source>
        <dbReference type="SAM" id="MobiDB-lite"/>
    </source>
</evidence>
<evidence type="ECO:0000256" key="12">
    <source>
        <dbReference type="ARBA" id="ARBA00038621"/>
    </source>
</evidence>
<dbReference type="InterPro" id="IPR003103">
    <property type="entry name" value="BAG_domain"/>
</dbReference>
<gene>
    <name evidence="21" type="ORF">F2P81_013555</name>
</gene>
<evidence type="ECO:0000256" key="7">
    <source>
        <dbReference type="ARBA" id="ARBA00022490"/>
    </source>
</evidence>
<evidence type="ECO:0000256" key="2">
    <source>
        <dbReference type="ARBA" id="ARBA00004496"/>
    </source>
</evidence>
<dbReference type="EMBL" id="VEVO01000012">
    <property type="protein sequence ID" value="KAF0033489.1"/>
    <property type="molecule type" value="Genomic_DNA"/>
</dbReference>
<evidence type="ECO:0000256" key="14">
    <source>
        <dbReference type="ARBA" id="ARBA00047761"/>
    </source>
</evidence>
<dbReference type="PROSITE" id="PS50056">
    <property type="entry name" value="TYR_PHOSPHATASE_2"/>
    <property type="match status" value="1"/>
</dbReference>
<feature type="domain" description="Tyrosine-protein phosphatase" evidence="18">
    <location>
        <begin position="107"/>
        <end position="252"/>
    </location>
</feature>
<dbReference type="GO" id="GO:0004722">
    <property type="term" value="F:protein serine/threonine phosphatase activity"/>
    <property type="evidence" value="ECO:0007669"/>
    <property type="project" value="UniProtKB-EC"/>
</dbReference>
<evidence type="ECO:0000256" key="13">
    <source>
        <dbReference type="ARBA" id="ARBA00040025"/>
    </source>
</evidence>
<comment type="similarity">
    <text evidence="4">Belongs to the protein-tyrosine phosphatase family. Non-receptor class dual specificity subfamily.</text>
</comment>
<evidence type="ECO:0000256" key="15">
    <source>
        <dbReference type="ARBA" id="ARBA00048336"/>
    </source>
</evidence>
<dbReference type="Gene3D" id="1.20.58.120">
    <property type="entry name" value="BAG domain"/>
    <property type="match status" value="1"/>
</dbReference>
<dbReference type="InterPro" id="IPR020422">
    <property type="entry name" value="TYR_PHOSPHATASE_DUAL_dom"/>
</dbReference>
<dbReference type="GO" id="GO:0008138">
    <property type="term" value="F:protein tyrosine/serine/threonine phosphatase activity"/>
    <property type="evidence" value="ECO:0007669"/>
    <property type="project" value="InterPro"/>
</dbReference>
<dbReference type="PRINTS" id="PR01908">
    <property type="entry name" value="ADSPHPHTASE"/>
</dbReference>
<keyword evidence="9" id="KW-0904">Protein phosphatase</keyword>
<dbReference type="Gene3D" id="3.90.190.10">
    <property type="entry name" value="Protein tyrosine phosphatase superfamily"/>
    <property type="match status" value="1"/>
</dbReference>
<evidence type="ECO:0000259" key="20">
    <source>
        <dbReference type="PROSITE" id="PS51035"/>
    </source>
</evidence>
<comment type="catalytic activity">
    <reaction evidence="14">
        <text>O-phospho-L-seryl-[protein] + H2O = L-seryl-[protein] + phosphate</text>
        <dbReference type="Rhea" id="RHEA:20629"/>
        <dbReference type="Rhea" id="RHEA-COMP:9863"/>
        <dbReference type="Rhea" id="RHEA-COMP:11604"/>
        <dbReference type="ChEBI" id="CHEBI:15377"/>
        <dbReference type="ChEBI" id="CHEBI:29999"/>
        <dbReference type="ChEBI" id="CHEBI:43474"/>
        <dbReference type="ChEBI" id="CHEBI:83421"/>
        <dbReference type="EC" id="3.1.3.16"/>
    </reaction>
</comment>
<feature type="active site" description="Phosphocysteine intermediate" evidence="16">
    <location>
        <position position="197"/>
    </location>
</feature>
<evidence type="ECO:0000256" key="11">
    <source>
        <dbReference type="ARBA" id="ARBA00023242"/>
    </source>
</evidence>
<evidence type="ECO:0000256" key="10">
    <source>
        <dbReference type="ARBA" id="ARBA00023034"/>
    </source>
</evidence>
<organism evidence="21 22">
    <name type="scientific">Scophthalmus maximus</name>
    <name type="common">Turbot</name>
    <name type="synonym">Psetta maxima</name>
    <dbReference type="NCBI Taxonomy" id="52904"/>
    <lineage>
        <taxon>Eukaryota</taxon>
        <taxon>Metazoa</taxon>
        <taxon>Chordata</taxon>
        <taxon>Craniata</taxon>
        <taxon>Vertebrata</taxon>
        <taxon>Euteleostomi</taxon>
        <taxon>Actinopterygii</taxon>
        <taxon>Neopterygii</taxon>
        <taxon>Teleostei</taxon>
        <taxon>Neoteleostei</taxon>
        <taxon>Acanthomorphata</taxon>
        <taxon>Carangaria</taxon>
        <taxon>Pleuronectiformes</taxon>
        <taxon>Pleuronectoidei</taxon>
        <taxon>Scophthalmidae</taxon>
        <taxon>Scophthalmus</taxon>
    </lineage>
</organism>
<dbReference type="PROSITE" id="PS00383">
    <property type="entry name" value="TYR_PHOSPHATASE_1"/>
    <property type="match status" value="1"/>
</dbReference>
<protein>
    <recommendedName>
        <fullName evidence="13">Dual specificity protein phosphatase 26</fullName>
        <ecNumber evidence="6">3.1.3.16</ecNumber>
        <ecNumber evidence="5">3.1.3.48</ecNumber>
    </recommendedName>
</protein>
<evidence type="ECO:0000259" key="18">
    <source>
        <dbReference type="PROSITE" id="PS50054"/>
    </source>
</evidence>
<evidence type="ECO:0000256" key="8">
    <source>
        <dbReference type="ARBA" id="ARBA00022801"/>
    </source>
</evidence>
<keyword evidence="7" id="KW-0963">Cytoplasm</keyword>
<accession>A0A6A4SLJ9</accession>
<dbReference type="SUPFAM" id="SSF52799">
    <property type="entry name" value="(Phosphotyrosine protein) phosphatases II"/>
    <property type="match status" value="1"/>
</dbReference>
<feature type="region of interest" description="Disordered" evidence="17">
    <location>
        <begin position="1"/>
        <end position="31"/>
    </location>
</feature>
<dbReference type="EC" id="3.1.3.48" evidence="5"/>
<proteinExistence type="inferred from homology"/>
<dbReference type="AlphaFoldDB" id="A0A6A4SLJ9"/>
<dbReference type="InterPro" id="IPR000387">
    <property type="entry name" value="Tyr_Pase_dom"/>
</dbReference>
<dbReference type="Pfam" id="PF02179">
    <property type="entry name" value="BAG"/>
    <property type="match status" value="1"/>
</dbReference>
<dbReference type="InterPro" id="IPR036533">
    <property type="entry name" value="BAG_dom_sf"/>
</dbReference>
<comment type="catalytic activity">
    <reaction evidence="15">
        <text>O-phospho-L-threonyl-[protein] + H2O = L-threonyl-[protein] + phosphate</text>
        <dbReference type="Rhea" id="RHEA:47004"/>
        <dbReference type="Rhea" id="RHEA-COMP:11060"/>
        <dbReference type="Rhea" id="RHEA-COMP:11605"/>
        <dbReference type="ChEBI" id="CHEBI:15377"/>
        <dbReference type="ChEBI" id="CHEBI:30013"/>
        <dbReference type="ChEBI" id="CHEBI:43474"/>
        <dbReference type="ChEBI" id="CHEBI:61977"/>
        <dbReference type="EC" id="3.1.3.16"/>
    </reaction>
</comment>
<evidence type="ECO:0000256" key="3">
    <source>
        <dbReference type="ARBA" id="ARBA00004555"/>
    </source>
</evidence>
<dbReference type="PRINTS" id="PR01909">
    <property type="entry name" value="ADSPHPHTASEA"/>
</dbReference>
<keyword evidence="8" id="KW-0378">Hydrolase</keyword>
<name>A0A6A4SLJ9_SCOMX</name>
<reference evidence="21 22" key="1">
    <citation type="submission" date="2019-06" db="EMBL/GenBank/DDBJ databases">
        <title>Draft genomes of female and male turbot (Scophthalmus maximus).</title>
        <authorList>
            <person name="Xu H."/>
            <person name="Xu X.-W."/>
            <person name="Shao C."/>
            <person name="Chen S."/>
        </authorList>
    </citation>
    <scope>NUCLEOTIDE SEQUENCE [LARGE SCALE GENOMIC DNA]</scope>
    <source>
        <strain evidence="21">Ysfricsl-2016a</strain>
        <tissue evidence="21">Blood</tissue>
    </source>
</reference>
<keyword evidence="11" id="KW-0539">Nucleus</keyword>
<comment type="caution">
    <text evidence="21">The sequence shown here is derived from an EMBL/GenBank/DDBJ whole genome shotgun (WGS) entry which is preliminary data.</text>
</comment>
<dbReference type="GO" id="GO:0033549">
    <property type="term" value="F:MAP kinase phosphatase activity"/>
    <property type="evidence" value="ECO:0007669"/>
    <property type="project" value="TreeGrafter"/>
</dbReference>
<dbReference type="InterPro" id="IPR016130">
    <property type="entry name" value="Tyr_Pase_AS"/>
</dbReference>
<dbReference type="InterPro" id="IPR000340">
    <property type="entry name" value="Dual-sp_phosphatase_cat-dom"/>
</dbReference>
<evidence type="ECO:0000256" key="6">
    <source>
        <dbReference type="ARBA" id="ARBA00013081"/>
    </source>
</evidence>
<dbReference type="SMART" id="SM00264">
    <property type="entry name" value="BAG"/>
    <property type="match status" value="1"/>
</dbReference>
<dbReference type="PANTHER" id="PTHR45682:SF8">
    <property type="entry name" value="DUAL SPECIFICITY PROTEIN PHOSPHATASE 26"/>
    <property type="match status" value="1"/>
</dbReference>
<dbReference type="PROSITE" id="PS50054">
    <property type="entry name" value="TYR_PHOSPHATASE_DUAL"/>
    <property type="match status" value="1"/>
</dbReference>
<sequence length="255" mass="28276">MARDWNWRSATVPTQAQAPGQAGPQPLSDNPGLAKVQQVMARVLMLQEDVDEFVGKKTEKSYRYLEELLTKELLVLDSVETQGLENVRQALIELERLLFTGKAIISHADEVWPRLYIGDQHSAENKADLCRHRITHILNAAHSKRGGQPEIYEGMTITYMGIEAHDSCGFDMSVNFHSAAAFIHGALSRGGKVLVHCHVGVSRSATLVLAYLMLKQNLTLVEAICAVKENRGVGPNRGFLRQLIKLDGKLFGTHP</sequence>
<evidence type="ECO:0000313" key="22">
    <source>
        <dbReference type="Proteomes" id="UP000438429"/>
    </source>
</evidence>
<dbReference type="PROSITE" id="PS51035">
    <property type="entry name" value="BAG"/>
    <property type="match status" value="1"/>
</dbReference>